<feature type="region of interest" description="Disordered" evidence="1">
    <location>
        <begin position="321"/>
        <end position="342"/>
    </location>
</feature>
<keyword evidence="2" id="KW-1133">Transmembrane helix</keyword>
<keyword evidence="4" id="KW-1185">Reference proteome</keyword>
<gene>
    <name evidence="3" type="ORF">F5050DRAFT_1754893</name>
</gene>
<evidence type="ECO:0000313" key="4">
    <source>
        <dbReference type="Proteomes" id="UP001163828"/>
    </source>
</evidence>
<keyword evidence="2" id="KW-0812">Transmembrane</keyword>
<accession>A0ABQ8QEQ2</accession>
<dbReference type="Proteomes" id="UP001163828">
    <property type="component" value="Unassembled WGS sequence"/>
</dbReference>
<feature type="transmembrane region" description="Helical" evidence="2">
    <location>
        <begin position="268"/>
        <end position="291"/>
    </location>
</feature>
<evidence type="ECO:0000313" key="3">
    <source>
        <dbReference type="EMBL" id="KAJ3997069.1"/>
    </source>
</evidence>
<comment type="caution">
    <text evidence="3">The sequence shown here is derived from an EMBL/GenBank/DDBJ whole genome shotgun (WGS) entry which is preliminary data.</text>
</comment>
<organism evidence="3 4">
    <name type="scientific">Lentinula boryana</name>
    <dbReference type="NCBI Taxonomy" id="40481"/>
    <lineage>
        <taxon>Eukaryota</taxon>
        <taxon>Fungi</taxon>
        <taxon>Dikarya</taxon>
        <taxon>Basidiomycota</taxon>
        <taxon>Agaricomycotina</taxon>
        <taxon>Agaricomycetes</taxon>
        <taxon>Agaricomycetidae</taxon>
        <taxon>Agaricales</taxon>
        <taxon>Marasmiineae</taxon>
        <taxon>Omphalotaceae</taxon>
        <taxon>Lentinula</taxon>
    </lineage>
</organism>
<keyword evidence="2" id="KW-0472">Membrane</keyword>
<feature type="transmembrane region" description="Helical" evidence="2">
    <location>
        <begin position="238"/>
        <end position="262"/>
    </location>
</feature>
<evidence type="ECO:0000256" key="2">
    <source>
        <dbReference type="SAM" id="Phobius"/>
    </source>
</evidence>
<proteinExistence type="predicted"/>
<reference evidence="3" key="1">
    <citation type="submission" date="2022-08" db="EMBL/GenBank/DDBJ databases">
        <authorList>
            <consortium name="DOE Joint Genome Institute"/>
            <person name="Min B."/>
            <person name="Riley R."/>
            <person name="Sierra-Patev S."/>
            <person name="Naranjo-Ortiz M."/>
            <person name="Looney B."/>
            <person name="Konkel Z."/>
            <person name="Slot J.C."/>
            <person name="Sakamoto Y."/>
            <person name="Steenwyk J.L."/>
            <person name="Rokas A."/>
            <person name="Carro J."/>
            <person name="Camarero S."/>
            <person name="Ferreira P."/>
            <person name="Molpeceres G."/>
            <person name="Ruiz-Duenas F.J."/>
            <person name="Serrano A."/>
            <person name="Henrissat B."/>
            <person name="Drula E."/>
            <person name="Hughes K.W."/>
            <person name="Mata J.L."/>
            <person name="Ishikawa N.K."/>
            <person name="Vargas-Isla R."/>
            <person name="Ushijima S."/>
            <person name="Smith C.A."/>
            <person name="Ahrendt S."/>
            <person name="Andreopoulos W."/>
            <person name="He G."/>
            <person name="Labutti K."/>
            <person name="Lipzen A."/>
            <person name="Ng V."/>
            <person name="Sandor L."/>
            <person name="Barry K."/>
            <person name="Martinez A.T."/>
            <person name="Xiao Y."/>
            <person name="Gibbons J.G."/>
            <person name="Terashima K."/>
            <person name="Hibbett D.S."/>
            <person name="Grigoriev I.V."/>
        </authorList>
    </citation>
    <scope>NUCLEOTIDE SEQUENCE</scope>
    <source>
        <strain evidence="3">TFB10827</strain>
    </source>
</reference>
<evidence type="ECO:0000256" key="1">
    <source>
        <dbReference type="SAM" id="MobiDB-lite"/>
    </source>
</evidence>
<dbReference type="EMBL" id="MU790593">
    <property type="protein sequence ID" value="KAJ3997069.1"/>
    <property type="molecule type" value="Genomic_DNA"/>
</dbReference>
<feature type="compositionally biased region" description="Basic and acidic residues" evidence="1">
    <location>
        <begin position="322"/>
        <end position="332"/>
    </location>
</feature>
<feature type="transmembrane region" description="Helical" evidence="2">
    <location>
        <begin position="27"/>
        <end position="50"/>
    </location>
</feature>
<sequence>MIHTQHFNIVPIPYMTADILLDKATFIGLWIESLLYGCHLTVFLFSLYVLRYNKLTLKFNPTLTLMMLTAMFALSTIHMAFNLARGMVAFVSYQEKPFGASIYLKQLWALSNVAKQAAYVTNILIGDSFALYRSYVMLNDINLDCDKRFCKLIVLPICTLIASAGCGYKSVYNLSQLPHSGANAFVQEIYNFRAGLLGLSLATNTLATMLVVVFIARKGHESESRLPIGKTQNPYCKACFSLMQFGIVIPASLITSIVLYSLKMNANYIVLDSMSQIAGLASITVVINNYLSSRYMLSRSRMDSEAANRVVVLTQNPQNLHQDFHGTEKGNREGATSNSSVTPLRIQVNTETVYHTEEGCHEL</sequence>
<feature type="transmembrane region" description="Helical" evidence="2">
    <location>
        <begin position="152"/>
        <end position="172"/>
    </location>
</feature>
<name>A0ABQ8QEQ2_9AGAR</name>
<protein>
    <submittedName>
        <fullName evidence="3">Uncharacterized protein</fullName>
    </submittedName>
</protein>
<feature type="transmembrane region" description="Helical" evidence="2">
    <location>
        <begin position="62"/>
        <end position="81"/>
    </location>
</feature>
<feature type="transmembrane region" description="Helical" evidence="2">
    <location>
        <begin position="192"/>
        <end position="217"/>
    </location>
</feature>